<gene>
    <name evidence="7" type="ORF">GA0070216_10880</name>
</gene>
<feature type="signal peptide" evidence="5">
    <location>
        <begin position="1"/>
        <end position="25"/>
    </location>
</feature>
<evidence type="ECO:0000256" key="4">
    <source>
        <dbReference type="ARBA" id="ARBA00022729"/>
    </source>
</evidence>
<evidence type="ECO:0000313" key="7">
    <source>
        <dbReference type="EMBL" id="SCF27070.1"/>
    </source>
</evidence>
<evidence type="ECO:0000313" key="8">
    <source>
        <dbReference type="Proteomes" id="UP000198797"/>
    </source>
</evidence>
<feature type="chain" id="PRO_5038991454" evidence="5">
    <location>
        <begin position="26"/>
        <end position="505"/>
    </location>
</feature>
<dbReference type="InterPro" id="IPR039424">
    <property type="entry name" value="SBP_5"/>
</dbReference>
<proteinExistence type="inferred from homology"/>
<evidence type="ECO:0000256" key="3">
    <source>
        <dbReference type="ARBA" id="ARBA00022448"/>
    </source>
</evidence>
<dbReference type="GO" id="GO:0030313">
    <property type="term" value="C:cell envelope"/>
    <property type="evidence" value="ECO:0007669"/>
    <property type="project" value="UniProtKB-SubCell"/>
</dbReference>
<protein>
    <submittedName>
        <fullName evidence="7">Peptide/nickel transport system substrate-binding protein</fullName>
    </submittedName>
</protein>
<keyword evidence="8" id="KW-1185">Reference proteome</keyword>
<dbReference type="PIRSF" id="PIRSF002741">
    <property type="entry name" value="MppA"/>
    <property type="match status" value="1"/>
</dbReference>
<comment type="subcellular location">
    <subcellularLocation>
        <location evidence="1">Cell envelope</location>
    </subcellularLocation>
</comment>
<keyword evidence="3" id="KW-0813">Transport</keyword>
<dbReference type="Proteomes" id="UP000198797">
    <property type="component" value="Unassembled WGS sequence"/>
</dbReference>
<dbReference type="Gene3D" id="3.40.190.10">
    <property type="entry name" value="Periplasmic binding protein-like II"/>
    <property type="match status" value="1"/>
</dbReference>
<dbReference type="InterPro" id="IPR000914">
    <property type="entry name" value="SBP_5_dom"/>
</dbReference>
<dbReference type="Gene3D" id="3.90.76.10">
    <property type="entry name" value="Dipeptide-binding Protein, Domain 1"/>
    <property type="match status" value="1"/>
</dbReference>
<dbReference type="EMBL" id="FMCU01000008">
    <property type="protein sequence ID" value="SCF27070.1"/>
    <property type="molecule type" value="Genomic_DNA"/>
</dbReference>
<dbReference type="CDD" id="cd00995">
    <property type="entry name" value="PBP2_NikA_DppA_OppA_like"/>
    <property type="match status" value="1"/>
</dbReference>
<dbReference type="GO" id="GO:0042597">
    <property type="term" value="C:periplasmic space"/>
    <property type="evidence" value="ECO:0007669"/>
    <property type="project" value="UniProtKB-ARBA"/>
</dbReference>
<dbReference type="GO" id="GO:1904680">
    <property type="term" value="F:peptide transmembrane transporter activity"/>
    <property type="evidence" value="ECO:0007669"/>
    <property type="project" value="TreeGrafter"/>
</dbReference>
<dbReference type="AlphaFoldDB" id="A0A1C4Z292"/>
<sequence>MRPPTTRIGALALAGVLGLTACSFGTDDRAGSGGDGATTLRVANPTPVVSLNPFAANSADQPTLTVVQEVFETLVVRDDGRIAPKLAESWTNPDPLTWQFVLRSDVTFADGTPMTSADAKASLQALIDGKGPLAGLWATVDEIRTPDERTLTIHTKSQLGTVLSNLTLLWIAPAAKVADSAFFDAPYGTGPFKVSSFTAGQAVSLVRNEKYRGEQPTLAGISYRYIPEVSGRVTALANNEIDVTWGLPPDQLTGLRGNGDLTVTSFPTYANYYIWFNSSRKPFTDARVRQAMWHAVDFAKISKSLFDQAGAPATGPLPAAIFGSASQNPYAYDPAKARQLLTEAGYPNGFSTTMMWSSGCCTNGNSFADAMISDWAKVGIVVKPQELERATWLDKLLKLDWDSTMTTGSTVTGDADFTLARLYLSTAKRNGYANPELDRILLAARAELDQDKRAALYAQAGKIVWDDAVGIFPLDLNGNVVLRKGVEGFTPTPNDLPDFAGVSLR</sequence>
<dbReference type="PROSITE" id="PS51257">
    <property type="entry name" value="PROKAR_LIPOPROTEIN"/>
    <property type="match status" value="1"/>
</dbReference>
<evidence type="ECO:0000259" key="6">
    <source>
        <dbReference type="Pfam" id="PF00496"/>
    </source>
</evidence>
<dbReference type="GO" id="GO:0015833">
    <property type="term" value="P:peptide transport"/>
    <property type="evidence" value="ECO:0007669"/>
    <property type="project" value="TreeGrafter"/>
</dbReference>
<comment type="similarity">
    <text evidence="2">Belongs to the bacterial solute-binding protein 5 family.</text>
</comment>
<dbReference type="SUPFAM" id="SSF53850">
    <property type="entry name" value="Periplasmic binding protein-like II"/>
    <property type="match status" value="1"/>
</dbReference>
<dbReference type="RefSeq" id="WP_091247070.1">
    <property type="nucleotide sequence ID" value="NZ_FMCU01000008.1"/>
</dbReference>
<dbReference type="OrthoDB" id="9046151at2"/>
<reference evidence="8" key="1">
    <citation type="submission" date="2016-06" db="EMBL/GenBank/DDBJ databases">
        <authorList>
            <person name="Varghese N."/>
            <person name="Submissions Spin"/>
        </authorList>
    </citation>
    <scope>NUCLEOTIDE SEQUENCE [LARGE SCALE GENOMIC DNA]</scope>
    <source>
        <strain evidence="8">DSM 44100</strain>
    </source>
</reference>
<organism evidence="7 8">
    <name type="scientific">Micromonospora matsumotoense</name>
    <dbReference type="NCBI Taxonomy" id="121616"/>
    <lineage>
        <taxon>Bacteria</taxon>
        <taxon>Bacillati</taxon>
        <taxon>Actinomycetota</taxon>
        <taxon>Actinomycetes</taxon>
        <taxon>Micromonosporales</taxon>
        <taxon>Micromonosporaceae</taxon>
        <taxon>Micromonospora</taxon>
    </lineage>
</organism>
<dbReference type="STRING" id="121616.GA0070216_10880"/>
<dbReference type="InterPro" id="IPR030678">
    <property type="entry name" value="Peptide/Ni-bd"/>
</dbReference>
<feature type="domain" description="Solute-binding protein family 5" evidence="6">
    <location>
        <begin position="82"/>
        <end position="428"/>
    </location>
</feature>
<evidence type="ECO:0000256" key="2">
    <source>
        <dbReference type="ARBA" id="ARBA00005695"/>
    </source>
</evidence>
<dbReference type="PANTHER" id="PTHR30290">
    <property type="entry name" value="PERIPLASMIC BINDING COMPONENT OF ABC TRANSPORTER"/>
    <property type="match status" value="1"/>
</dbReference>
<dbReference type="PANTHER" id="PTHR30290:SF10">
    <property type="entry name" value="PERIPLASMIC OLIGOPEPTIDE-BINDING PROTEIN-RELATED"/>
    <property type="match status" value="1"/>
</dbReference>
<keyword evidence="4 5" id="KW-0732">Signal</keyword>
<dbReference type="Gene3D" id="3.10.105.10">
    <property type="entry name" value="Dipeptide-binding Protein, Domain 3"/>
    <property type="match status" value="1"/>
</dbReference>
<dbReference type="GO" id="GO:0043190">
    <property type="term" value="C:ATP-binding cassette (ABC) transporter complex"/>
    <property type="evidence" value="ECO:0007669"/>
    <property type="project" value="InterPro"/>
</dbReference>
<accession>A0A1C4Z292</accession>
<evidence type="ECO:0000256" key="1">
    <source>
        <dbReference type="ARBA" id="ARBA00004196"/>
    </source>
</evidence>
<name>A0A1C4Z292_9ACTN</name>
<evidence type="ECO:0000256" key="5">
    <source>
        <dbReference type="SAM" id="SignalP"/>
    </source>
</evidence>
<dbReference type="Pfam" id="PF00496">
    <property type="entry name" value="SBP_bac_5"/>
    <property type="match status" value="1"/>
</dbReference>